<proteinExistence type="predicted"/>
<accession>A0A382CF22</accession>
<dbReference type="EMBL" id="UINC01034204">
    <property type="protein sequence ID" value="SVB24686.1"/>
    <property type="molecule type" value="Genomic_DNA"/>
</dbReference>
<dbReference type="AlphaFoldDB" id="A0A382CF22"/>
<name>A0A382CF22_9ZZZZ</name>
<protein>
    <submittedName>
        <fullName evidence="1">Uncharacterized protein</fullName>
    </submittedName>
</protein>
<reference evidence="1" key="1">
    <citation type="submission" date="2018-05" db="EMBL/GenBank/DDBJ databases">
        <authorList>
            <person name="Lanie J.A."/>
            <person name="Ng W.-L."/>
            <person name="Kazmierczak K.M."/>
            <person name="Andrzejewski T.M."/>
            <person name="Davidsen T.M."/>
            <person name="Wayne K.J."/>
            <person name="Tettelin H."/>
            <person name="Glass J.I."/>
            <person name="Rusch D."/>
            <person name="Podicherti R."/>
            <person name="Tsui H.-C.T."/>
            <person name="Winkler M.E."/>
        </authorList>
    </citation>
    <scope>NUCLEOTIDE SEQUENCE</scope>
</reference>
<sequence>MEYTMFKTKTITVCILPMLIFLFNACEETPPQAGYSFQIEATELTIEPSLSQKTTQSTPFNEEWGNTVYENGEGYYGTDSTEAGEYTFTITAKYIRTYSDSVTVDTTITKTLNMEEGNSYTIIGYASYGDYNWSVSEF</sequence>
<evidence type="ECO:0000313" key="1">
    <source>
        <dbReference type="EMBL" id="SVB24686.1"/>
    </source>
</evidence>
<gene>
    <name evidence="1" type="ORF">METZ01_LOCUS177540</name>
</gene>
<organism evidence="1">
    <name type="scientific">marine metagenome</name>
    <dbReference type="NCBI Taxonomy" id="408172"/>
    <lineage>
        <taxon>unclassified sequences</taxon>
        <taxon>metagenomes</taxon>
        <taxon>ecological metagenomes</taxon>
    </lineage>
</organism>